<sequence length="235" mass="26990">MKPWIGVVPLVDKEKKSYWMLPGYMEGIRQAGGLPVMMPLTEDLYEIRQMADRLDGFLFTGGQDVSPSVYGQTKQKWCGECCKERDTMEALLFQRVLELDKPILGICRGIQLINALMGGSLYQDLDEEHPSNTKHHQSPPYDIPCHKVSIQKESPLYELLQTEELSVNSYHHQAVKELSPDLLPMAVSEDGLIEAVYAPQKRFVWALQWHPEFSFSADNHSRMIFRKFVEGCRRC</sequence>
<name>A0A9D1WVK8_9FIRM</name>
<dbReference type="Pfam" id="PF07722">
    <property type="entry name" value="Peptidase_C26"/>
    <property type="match status" value="1"/>
</dbReference>
<evidence type="ECO:0000313" key="1">
    <source>
        <dbReference type="EMBL" id="HIX67984.1"/>
    </source>
</evidence>
<dbReference type="PANTHER" id="PTHR43235:SF1">
    <property type="entry name" value="GLUTAMINE AMIDOTRANSFERASE PB2B2.05-RELATED"/>
    <property type="match status" value="1"/>
</dbReference>
<dbReference type="Proteomes" id="UP000886721">
    <property type="component" value="Unassembled WGS sequence"/>
</dbReference>
<organism evidence="1 2">
    <name type="scientific">Candidatus Anaerostipes excrementavium</name>
    <dbReference type="NCBI Taxonomy" id="2838463"/>
    <lineage>
        <taxon>Bacteria</taxon>
        <taxon>Bacillati</taxon>
        <taxon>Bacillota</taxon>
        <taxon>Clostridia</taxon>
        <taxon>Lachnospirales</taxon>
        <taxon>Lachnospiraceae</taxon>
        <taxon>Anaerostipes</taxon>
    </lineage>
</organism>
<dbReference type="CDD" id="cd01745">
    <property type="entry name" value="GATase1_2"/>
    <property type="match status" value="1"/>
</dbReference>
<evidence type="ECO:0000313" key="2">
    <source>
        <dbReference type="Proteomes" id="UP000886721"/>
    </source>
</evidence>
<keyword evidence="1" id="KW-0378">Hydrolase</keyword>
<dbReference type="SUPFAM" id="SSF52317">
    <property type="entry name" value="Class I glutamine amidotransferase-like"/>
    <property type="match status" value="1"/>
</dbReference>
<dbReference type="EMBL" id="DXEM01000027">
    <property type="protein sequence ID" value="HIX67984.1"/>
    <property type="molecule type" value="Genomic_DNA"/>
</dbReference>
<dbReference type="InterPro" id="IPR011697">
    <property type="entry name" value="Peptidase_C26"/>
</dbReference>
<proteinExistence type="predicted"/>
<gene>
    <name evidence="1" type="ORF">H9735_07715</name>
</gene>
<dbReference type="InterPro" id="IPR029062">
    <property type="entry name" value="Class_I_gatase-like"/>
</dbReference>
<dbReference type="PROSITE" id="PS51273">
    <property type="entry name" value="GATASE_TYPE_1"/>
    <property type="match status" value="1"/>
</dbReference>
<dbReference type="InterPro" id="IPR044668">
    <property type="entry name" value="PuuD-like"/>
</dbReference>
<dbReference type="AlphaFoldDB" id="A0A9D1WVK8"/>
<dbReference type="PANTHER" id="PTHR43235">
    <property type="entry name" value="GLUTAMINE AMIDOTRANSFERASE PB2B2.05-RELATED"/>
    <property type="match status" value="1"/>
</dbReference>
<comment type="caution">
    <text evidence="1">The sequence shown here is derived from an EMBL/GenBank/DDBJ whole genome shotgun (WGS) entry which is preliminary data.</text>
</comment>
<dbReference type="GO" id="GO:0005829">
    <property type="term" value="C:cytosol"/>
    <property type="evidence" value="ECO:0007669"/>
    <property type="project" value="TreeGrafter"/>
</dbReference>
<accession>A0A9D1WVK8</accession>
<dbReference type="GO" id="GO:0016811">
    <property type="term" value="F:hydrolase activity, acting on carbon-nitrogen (but not peptide) bonds, in linear amides"/>
    <property type="evidence" value="ECO:0007669"/>
    <property type="project" value="InterPro"/>
</dbReference>
<dbReference type="Gene3D" id="3.40.50.880">
    <property type="match status" value="1"/>
</dbReference>
<protein>
    <submittedName>
        <fullName evidence="1">Gamma-glutamyl-gamma-aminobutyrate hydrolase family protein</fullName>
    </submittedName>
</protein>
<reference evidence="1" key="1">
    <citation type="journal article" date="2021" name="PeerJ">
        <title>Extensive microbial diversity within the chicken gut microbiome revealed by metagenomics and culture.</title>
        <authorList>
            <person name="Gilroy R."/>
            <person name="Ravi A."/>
            <person name="Getino M."/>
            <person name="Pursley I."/>
            <person name="Horton D.L."/>
            <person name="Alikhan N.F."/>
            <person name="Baker D."/>
            <person name="Gharbi K."/>
            <person name="Hall N."/>
            <person name="Watson M."/>
            <person name="Adriaenssens E.M."/>
            <person name="Foster-Nyarko E."/>
            <person name="Jarju S."/>
            <person name="Secka A."/>
            <person name="Antonio M."/>
            <person name="Oren A."/>
            <person name="Chaudhuri R.R."/>
            <person name="La Ragione R."/>
            <person name="Hildebrand F."/>
            <person name="Pallen M.J."/>
        </authorList>
    </citation>
    <scope>NUCLEOTIDE SEQUENCE</scope>
    <source>
        <strain evidence="1">CHK191-13928</strain>
    </source>
</reference>
<reference evidence="1" key="2">
    <citation type="submission" date="2021-04" db="EMBL/GenBank/DDBJ databases">
        <authorList>
            <person name="Gilroy R."/>
        </authorList>
    </citation>
    <scope>NUCLEOTIDE SEQUENCE</scope>
    <source>
        <strain evidence="1">CHK191-13928</strain>
    </source>
</reference>